<evidence type="ECO:0000313" key="3">
    <source>
        <dbReference type="Proteomes" id="UP001172155"/>
    </source>
</evidence>
<accession>A0AA40BQS7</accession>
<comment type="caution">
    <text evidence="2">The sequence shown here is derived from an EMBL/GenBank/DDBJ whole genome shotgun (WGS) entry which is preliminary data.</text>
</comment>
<dbReference type="AlphaFoldDB" id="A0AA40BQS7"/>
<protein>
    <submittedName>
        <fullName evidence="2">Uncharacterized protein</fullName>
    </submittedName>
</protein>
<proteinExistence type="predicted"/>
<feature type="region of interest" description="Disordered" evidence="1">
    <location>
        <begin position="1"/>
        <end position="74"/>
    </location>
</feature>
<reference evidence="2" key="1">
    <citation type="submission" date="2023-06" db="EMBL/GenBank/DDBJ databases">
        <title>Genome-scale phylogeny and comparative genomics of the fungal order Sordariales.</title>
        <authorList>
            <consortium name="Lawrence Berkeley National Laboratory"/>
            <person name="Hensen N."/>
            <person name="Bonometti L."/>
            <person name="Westerberg I."/>
            <person name="Brannstrom I.O."/>
            <person name="Guillou S."/>
            <person name="Cros-Aarteil S."/>
            <person name="Calhoun S."/>
            <person name="Haridas S."/>
            <person name="Kuo A."/>
            <person name="Mondo S."/>
            <person name="Pangilinan J."/>
            <person name="Riley R."/>
            <person name="LaButti K."/>
            <person name="Andreopoulos B."/>
            <person name="Lipzen A."/>
            <person name="Chen C."/>
            <person name="Yanf M."/>
            <person name="Daum C."/>
            <person name="Ng V."/>
            <person name="Clum A."/>
            <person name="Steindorff A."/>
            <person name="Ohm R."/>
            <person name="Martin F."/>
            <person name="Silar P."/>
            <person name="Natvig D."/>
            <person name="Lalanne C."/>
            <person name="Gautier V."/>
            <person name="Ament-velasquez S.L."/>
            <person name="Kruys A."/>
            <person name="Hutchinson M.I."/>
            <person name="Powell A.J."/>
            <person name="Barry K."/>
            <person name="Miller A.N."/>
            <person name="Grigoriev I.V."/>
            <person name="Debuchy R."/>
            <person name="Gladieux P."/>
            <person name="Thoren M.H."/>
            <person name="Johannesson H."/>
        </authorList>
    </citation>
    <scope>NUCLEOTIDE SEQUENCE</scope>
    <source>
        <strain evidence="2">SMH3187-1</strain>
    </source>
</reference>
<feature type="compositionally biased region" description="Polar residues" evidence="1">
    <location>
        <begin position="50"/>
        <end position="70"/>
    </location>
</feature>
<sequence length="88" mass="9771">MSPRTPPRPATKRPILLPRLPHQRRTRPARAQSPRSMQLAPPTPPKASRPASTTPGSRTSRGARSRNGLTSYELRRGGWGRPILLCIM</sequence>
<keyword evidence="3" id="KW-1185">Reference proteome</keyword>
<gene>
    <name evidence="2" type="ORF">B0T18DRAFT_251258</name>
</gene>
<organism evidence="2 3">
    <name type="scientific">Schizothecium vesticola</name>
    <dbReference type="NCBI Taxonomy" id="314040"/>
    <lineage>
        <taxon>Eukaryota</taxon>
        <taxon>Fungi</taxon>
        <taxon>Dikarya</taxon>
        <taxon>Ascomycota</taxon>
        <taxon>Pezizomycotina</taxon>
        <taxon>Sordariomycetes</taxon>
        <taxon>Sordariomycetidae</taxon>
        <taxon>Sordariales</taxon>
        <taxon>Schizotheciaceae</taxon>
        <taxon>Schizothecium</taxon>
    </lineage>
</organism>
<dbReference type="Proteomes" id="UP001172155">
    <property type="component" value="Unassembled WGS sequence"/>
</dbReference>
<name>A0AA40BQS7_9PEZI</name>
<evidence type="ECO:0000256" key="1">
    <source>
        <dbReference type="SAM" id="MobiDB-lite"/>
    </source>
</evidence>
<dbReference type="EMBL" id="JAUKUD010000007">
    <property type="protein sequence ID" value="KAK0738662.1"/>
    <property type="molecule type" value="Genomic_DNA"/>
</dbReference>
<evidence type="ECO:0000313" key="2">
    <source>
        <dbReference type="EMBL" id="KAK0738662.1"/>
    </source>
</evidence>